<sequence length="176" mass="20004">MRRARAADVPLRLCKRVDTRCPLRKLPDWVESTCGCYDGQVEPKSRIANDGPAPICAADVDDEPPRARRHGPRKRIHAQLPPPACLRALRLPAPVPLLVPAKAPPGPHVSHLKPRRRPLPRVLPCPRCRLPAPQLPHRTRARGRHRRHPQLRLRLHVRAPVVWHRSLGESRRVLFA</sequence>
<dbReference type="EMBL" id="KL198083">
    <property type="protein sequence ID" value="KDQ09045.1"/>
    <property type="molecule type" value="Genomic_DNA"/>
</dbReference>
<accession>A0A067M2V1</accession>
<organism evidence="1 2">
    <name type="scientific">Botryobasidium botryosum (strain FD-172 SS1)</name>
    <dbReference type="NCBI Taxonomy" id="930990"/>
    <lineage>
        <taxon>Eukaryota</taxon>
        <taxon>Fungi</taxon>
        <taxon>Dikarya</taxon>
        <taxon>Basidiomycota</taxon>
        <taxon>Agaricomycotina</taxon>
        <taxon>Agaricomycetes</taxon>
        <taxon>Cantharellales</taxon>
        <taxon>Botryobasidiaceae</taxon>
        <taxon>Botryobasidium</taxon>
    </lineage>
</organism>
<dbReference type="AlphaFoldDB" id="A0A067M2V1"/>
<dbReference type="Proteomes" id="UP000027195">
    <property type="component" value="Unassembled WGS sequence"/>
</dbReference>
<gene>
    <name evidence="1" type="ORF">BOTBODRAFT_538315</name>
</gene>
<dbReference type="InParanoid" id="A0A067M2V1"/>
<proteinExistence type="predicted"/>
<dbReference type="HOGENOM" id="CLU_1524910_0_0_1"/>
<reference evidence="2" key="1">
    <citation type="journal article" date="2014" name="Proc. Natl. Acad. Sci. U.S.A.">
        <title>Extensive sampling of basidiomycete genomes demonstrates inadequacy of the white-rot/brown-rot paradigm for wood decay fungi.</title>
        <authorList>
            <person name="Riley R."/>
            <person name="Salamov A.A."/>
            <person name="Brown D.W."/>
            <person name="Nagy L.G."/>
            <person name="Floudas D."/>
            <person name="Held B.W."/>
            <person name="Levasseur A."/>
            <person name="Lombard V."/>
            <person name="Morin E."/>
            <person name="Otillar R."/>
            <person name="Lindquist E.A."/>
            <person name="Sun H."/>
            <person name="LaButti K.M."/>
            <person name="Schmutz J."/>
            <person name="Jabbour D."/>
            <person name="Luo H."/>
            <person name="Baker S.E."/>
            <person name="Pisabarro A.G."/>
            <person name="Walton J.D."/>
            <person name="Blanchette R.A."/>
            <person name="Henrissat B."/>
            <person name="Martin F."/>
            <person name="Cullen D."/>
            <person name="Hibbett D.S."/>
            <person name="Grigoriev I.V."/>
        </authorList>
    </citation>
    <scope>NUCLEOTIDE SEQUENCE [LARGE SCALE GENOMIC DNA]</scope>
    <source>
        <strain evidence="2">FD-172 SS1</strain>
    </source>
</reference>
<name>A0A067M2V1_BOTB1</name>
<keyword evidence="2" id="KW-1185">Reference proteome</keyword>
<evidence type="ECO:0000313" key="1">
    <source>
        <dbReference type="EMBL" id="KDQ09045.1"/>
    </source>
</evidence>
<protein>
    <submittedName>
        <fullName evidence="1">Uncharacterized protein</fullName>
    </submittedName>
</protein>
<evidence type="ECO:0000313" key="2">
    <source>
        <dbReference type="Proteomes" id="UP000027195"/>
    </source>
</evidence>